<dbReference type="Gene3D" id="3.40.50.1010">
    <property type="entry name" value="5'-nuclease"/>
    <property type="match status" value="1"/>
</dbReference>
<dbReference type="SUPFAM" id="SSF88723">
    <property type="entry name" value="PIN domain-like"/>
    <property type="match status" value="1"/>
</dbReference>
<evidence type="ECO:0000259" key="1">
    <source>
        <dbReference type="Pfam" id="PF13470"/>
    </source>
</evidence>
<dbReference type="EMBL" id="FXTP01000001">
    <property type="protein sequence ID" value="SMO34077.1"/>
    <property type="molecule type" value="Genomic_DNA"/>
</dbReference>
<sequence>MDKVFLDTDVLIDFLIDREPFATYAAEIMSLADKGSIQVSVSALSINNIHYIIRKYLSEKKTRDILGDLLAMIEILKVDKQDIQQALVSPFKDFEDAIQHSVATQEGELEVIITRNIKDYKKAAIQVFSPEQYLKLRSLS</sequence>
<accession>A0A521AGX8</accession>
<dbReference type="RefSeq" id="WP_142452663.1">
    <property type="nucleotide sequence ID" value="NZ_FXTP01000001.1"/>
</dbReference>
<evidence type="ECO:0000313" key="2">
    <source>
        <dbReference type="EMBL" id="SMO34077.1"/>
    </source>
</evidence>
<gene>
    <name evidence="2" type="ORF">SAMN06265219_101133</name>
</gene>
<keyword evidence="3" id="KW-1185">Reference proteome</keyword>
<dbReference type="AlphaFoldDB" id="A0A521AGX8"/>
<dbReference type="Pfam" id="PF13470">
    <property type="entry name" value="PIN_3"/>
    <property type="match status" value="1"/>
</dbReference>
<proteinExistence type="predicted"/>
<dbReference type="OrthoDB" id="1148871at2"/>
<reference evidence="2 3" key="1">
    <citation type="submission" date="2017-05" db="EMBL/GenBank/DDBJ databases">
        <authorList>
            <person name="Varghese N."/>
            <person name="Submissions S."/>
        </authorList>
    </citation>
    <scope>NUCLEOTIDE SEQUENCE [LARGE SCALE GENOMIC DNA]</scope>
    <source>
        <strain evidence="2 3">DSM 21985</strain>
    </source>
</reference>
<feature type="domain" description="PIN" evidence="1">
    <location>
        <begin position="3"/>
        <end position="118"/>
    </location>
</feature>
<name>A0A521AGX8_9BACT</name>
<evidence type="ECO:0000313" key="3">
    <source>
        <dbReference type="Proteomes" id="UP000317557"/>
    </source>
</evidence>
<organism evidence="2 3">
    <name type="scientific">Gracilimonas mengyeensis</name>
    <dbReference type="NCBI Taxonomy" id="1302730"/>
    <lineage>
        <taxon>Bacteria</taxon>
        <taxon>Pseudomonadati</taxon>
        <taxon>Balneolota</taxon>
        <taxon>Balneolia</taxon>
        <taxon>Balneolales</taxon>
        <taxon>Balneolaceae</taxon>
        <taxon>Gracilimonas</taxon>
    </lineage>
</organism>
<protein>
    <submittedName>
        <fullName evidence="2">PIN domain-containing protein</fullName>
    </submittedName>
</protein>
<dbReference type="InterPro" id="IPR029060">
    <property type="entry name" value="PIN-like_dom_sf"/>
</dbReference>
<dbReference type="InterPro" id="IPR002716">
    <property type="entry name" value="PIN_dom"/>
</dbReference>
<dbReference type="Proteomes" id="UP000317557">
    <property type="component" value="Unassembled WGS sequence"/>
</dbReference>